<feature type="transmembrane region" description="Helical" evidence="2">
    <location>
        <begin position="36"/>
        <end position="55"/>
    </location>
</feature>
<accession>A0A2K0UA91</accession>
<evidence type="ECO:0000256" key="1">
    <source>
        <dbReference type="SAM" id="MobiDB-lite"/>
    </source>
</evidence>
<gene>
    <name evidence="3" type="ORF">THARTR1_04889</name>
</gene>
<name>A0A2K0UA91_TRIHA</name>
<evidence type="ECO:0000313" key="4">
    <source>
        <dbReference type="Proteomes" id="UP000236290"/>
    </source>
</evidence>
<feature type="region of interest" description="Disordered" evidence="1">
    <location>
        <begin position="1"/>
        <end position="31"/>
    </location>
</feature>
<protein>
    <submittedName>
        <fullName evidence="3">Uncharacterized protein</fullName>
    </submittedName>
</protein>
<evidence type="ECO:0000256" key="2">
    <source>
        <dbReference type="SAM" id="Phobius"/>
    </source>
</evidence>
<evidence type="ECO:0000313" key="3">
    <source>
        <dbReference type="EMBL" id="PNP54684.1"/>
    </source>
</evidence>
<dbReference type="AlphaFoldDB" id="A0A2K0UA91"/>
<comment type="caution">
    <text evidence="3">The sequence shown here is derived from an EMBL/GenBank/DDBJ whole genome shotgun (WGS) entry which is preliminary data.</text>
</comment>
<organism evidence="3 4">
    <name type="scientific">Trichoderma harzianum</name>
    <name type="common">Hypocrea lixii</name>
    <dbReference type="NCBI Taxonomy" id="5544"/>
    <lineage>
        <taxon>Eukaryota</taxon>
        <taxon>Fungi</taxon>
        <taxon>Dikarya</taxon>
        <taxon>Ascomycota</taxon>
        <taxon>Pezizomycotina</taxon>
        <taxon>Sordariomycetes</taxon>
        <taxon>Hypocreomycetidae</taxon>
        <taxon>Hypocreales</taxon>
        <taxon>Hypocreaceae</taxon>
        <taxon>Trichoderma</taxon>
    </lineage>
</organism>
<keyword evidence="2" id="KW-0472">Membrane</keyword>
<keyword evidence="2" id="KW-0812">Transmembrane</keyword>
<dbReference type="Proteomes" id="UP000236290">
    <property type="component" value="Unassembled WGS sequence"/>
</dbReference>
<proteinExistence type="predicted"/>
<sequence length="99" mass="10727">MAVNRPQDGVLGDGVASSKHPVEGPGSGLAGGEASARHLVVVVVVLLFLLLLLLLELELELEMELEMEMEMVFGGDEDGVVDFIRPSVDFDARKVRHKM</sequence>
<dbReference type="EMBL" id="MTYI01000058">
    <property type="protein sequence ID" value="PNP54684.1"/>
    <property type="molecule type" value="Genomic_DNA"/>
</dbReference>
<reference evidence="3 4" key="1">
    <citation type="submission" date="2017-02" db="EMBL/GenBank/DDBJ databases">
        <title>Genomes of Trichoderma spp. with biocontrol activity.</title>
        <authorList>
            <person name="Gardiner D."/>
            <person name="Kazan K."/>
            <person name="Vos C."/>
            <person name="Harvey P."/>
        </authorList>
    </citation>
    <scope>NUCLEOTIDE SEQUENCE [LARGE SCALE GENOMIC DNA]</scope>
    <source>
        <strain evidence="3 4">Tr1</strain>
    </source>
</reference>
<keyword evidence="2" id="KW-1133">Transmembrane helix</keyword>